<organism evidence="1 2">
    <name type="scientific">Actinoallomurus oryzae</name>
    <dbReference type="NCBI Taxonomy" id="502180"/>
    <lineage>
        <taxon>Bacteria</taxon>
        <taxon>Bacillati</taxon>
        <taxon>Actinomycetota</taxon>
        <taxon>Actinomycetes</taxon>
        <taxon>Streptosporangiales</taxon>
        <taxon>Thermomonosporaceae</taxon>
        <taxon>Actinoallomurus</taxon>
    </lineage>
</organism>
<name>A0ABP8PT33_9ACTN</name>
<comment type="caution">
    <text evidence="1">The sequence shown here is derived from an EMBL/GenBank/DDBJ whole genome shotgun (WGS) entry which is preliminary data.</text>
</comment>
<keyword evidence="2" id="KW-1185">Reference proteome</keyword>
<reference evidence="2" key="1">
    <citation type="journal article" date="2019" name="Int. J. Syst. Evol. Microbiol.">
        <title>The Global Catalogue of Microorganisms (GCM) 10K type strain sequencing project: providing services to taxonomists for standard genome sequencing and annotation.</title>
        <authorList>
            <consortium name="The Broad Institute Genomics Platform"/>
            <consortium name="The Broad Institute Genome Sequencing Center for Infectious Disease"/>
            <person name="Wu L."/>
            <person name="Ma J."/>
        </authorList>
    </citation>
    <scope>NUCLEOTIDE SEQUENCE [LARGE SCALE GENOMIC DNA]</scope>
    <source>
        <strain evidence="2">JCM 17933</strain>
    </source>
</reference>
<dbReference type="RefSeq" id="WP_345462410.1">
    <property type="nucleotide sequence ID" value="NZ_BAABHF010000017.1"/>
</dbReference>
<sequence length="144" mass="15816">MDEAARKMIEHLRAQPVEPYADGRPVARVIDVVGRRSGAARPFGVNVTALDGRLYVCSATRARDWVRNLVAAGRCRVERDGPGGADTERRPVMVEGHEAARVLATYLPQVEYRDPLLPFAPDAPVEEILPHVGRTAVLRLDPVS</sequence>
<dbReference type="Gene3D" id="2.30.110.10">
    <property type="entry name" value="Electron Transport, Fmn-binding Protein, Chain A"/>
    <property type="match status" value="1"/>
</dbReference>
<accession>A0ABP8PT33</accession>
<evidence type="ECO:0000313" key="2">
    <source>
        <dbReference type="Proteomes" id="UP001500503"/>
    </source>
</evidence>
<evidence type="ECO:0000313" key="1">
    <source>
        <dbReference type="EMBL" id="GAA4491908.1"/>
    </source>
</evidence>
<dbReference type="InterPro" id="IPR012349">
    <property type="entry name" value="Split_barrel_FMN-bd"/>
</dbReference>
<protein>
    <recommendedName>
        <fullName evidence="3">Nitroreductase family deazaflavin-dependent oxidoreductase</fullName>
    </recommendedName>
</protein>
<gene>
    <name evidence="1" type="ORF">GCM10023191_026640</name>
</gene>
<dbReference type="EMBL" id="BAABHF010000017">
    <property type="protein sequence ID" value="GAA4491908.1"/>
    <property type="molecule type" value="Genomic_DNA"/>
</dbReference>
<dbReference type="Proteomes" id="UP001500503">
    <property type="component" value="Unassembled WGS sequence"/>
</dbReference>
<evidence type="ECO:0008006" key="3">
    <source>
        <dbReference type="Google" id="ProtNLM"/>
    </source>
</evidence>
<proteinExistence type="predicted"/>